<keyword evidence="1" id="KW-0285">Flavoprotein</keyword>
<gene>
    <name evidence="4" type="ORF">AB4876_18515</name>
</gene>
<evidence type="ECO:0000259" key="3">
    <source>
        <dbReference type="Pfam" id="PF01494"/>
    </source>
</evidence>
<dbReference type="GO" id="GO:0004497">
    <property type="term" value="F:monooxygenase activity"/>
    <property type="evidence" value="ECO:0007669"/>
    <property type="project" value="UniProtKB-KW"/>
</dbReference>
<keyword evidence="4" id="KW-0503">Monooxygenase</keyword>
<evidence type="ECO:0000313" key="5">
    <source>
        <dbReference type="Proteomes" id="UP001557485"/>
    </source>
</evidence>
<dbReference type="Pfam" id="PF21274">
    <property type="entry name" value="Rng_hyd_C"/>
    <property type="match status" value="1"/>
</dbReference>
<comment type="caution">
    <text evidence="4">The sequence shown here is derived from an EMBL/GenBank/DDBJ whole genome shotgun (WGS) entry which is preliminary data.</text>
</comment>
<dbReference type="Gene3D" id="3.30.9.10">
    <property type="entry name" value="D-Amino Acid Oxidase, subunit A, domain 2"/>
    <property type="match status" value="1"/>
</dbReference>
<evidence type="ECO:0000256" key="1">
    <source>
        <dbReference type="ARBA" id="ARBA00022630"/>
    </source>
</evidence>
<dbReference type="EMBL" id="JBFRYA010000024">
    <property type="protein sequence ID" value="MEX1670909.1"/>
    <property type="molecule type" value="Genomic_DNA"/>
</dbReference>
<dbReference type="RefSeq" id="WP_368383180.1">
    <property type="nucleotide sequence ID" value="NZ_JBFRYA010000024.1"/>
</dbReference>
<keyword evidence="2" id="KW-0274">FAD</keyword>
<name>A0ABV3UAD4_9GAMM</name>
<dbReference type="InterPro" id="IPR002938">
    <property type="entry name" value="FAD-bd"/>
</dbReference>
<evidence type="ECO:0000313" key="4">
    <source>
        <dbReference type="EMBL" id="MEX1670909.1"/>
    </source>
</evidence>
<reference evidence="4 5" key="1">
    <citation type="journal article" date="2011" name="Int. J. Syst. Evol. Microbiol.">
        <title>Zhongshania antarctica gen. nov., sp. nov. and Zhongshania guokunii sp. nov., gammaproteobacteria respectively isolated from coastal attached (fast) ice and surface seawater of the Antarctic.</title>
        <authorList>
            <person name="Li H.J."/>
            <person name="Zhang X.Y."/>
            <person name="Chen C.X."/>
            <person name="Zhang Y.J."/>
            <person name="Gao Z.M."/>
            <person name="Yu Y."/>
            <person name="Chen X.L."/>
            <person name="Chen B."/>
            <person name="Zhang Y.Z."/>
        </authorList>
    </citation>
    <scope>NUCLEOTIDE SEQUENCE [LARGE SCALE GENOMIC DNA]</scope>
    <source>
        <strain evidence="4 5">ZS6-22T</strain>
    </source>
</reference>
<accession>A0ABV3UAD4</accession>
<dbReference type="NCBIfam" id="NF004780">
    <property type="entry name" value="PRK06126.1"/>
    <property type="match status" value="1"/>
</dbReference>
<keyword evidence="4" id="KW-0560">Oxidoreductase</keyword>
<sequence length="545" mass="60291">MNQTLSTTPVLIAGGGPVGMTLALELAFHGVASILVERRPSTTKHPKMDLTNGRSMELFRRLGIVEQARAAGVAEDQKLDITYATSATGYRLHTFDYGSPAQQREIGRRRNDGRMTLEPPMRVSQVMLEPVLKKAIDESPLVDVRFGWVFEDFTQDHDGVTSTIRCESSGENQQVRSRFLAGCDGGSSKVRKVADIEVEGEWGVVPVYLVHFESTDHTVLAKFGAAYHLQTGFGTLIAQNGRNIWTLHVVLPPGTDIDAIKPEDLLRQFAGRDFEFEILVANHWTPHMVVAEKYRDGNVFLAGDAAHQFVPTGGYGMNTGIADAVDLGWKLSAVVNEWGGEKLLASVTERHVIALQNRVAAMSNMTERFTIEAYIQEIRATIDLDSSSASAQRLDISNKIQEIGNAENESWGIEHGYQYADSEIIEYPSNLSEQPAFDRLHVNPSFWPGSRLPLFYLESDGRALFDLLGRDFTLIALGDADTTEIETAAAKCDIPMAVVRINKDKNLEALGKRLVLVRPDQHIAWSGNKWPEDSKKLLLKVCGKG</sequence>
<protein>
    <submittedName>
        <fullName evidence="4">FAD-dependent monooxygenase</fullName>
    </submittedName>
</protein>
<organism evidence="4 5">
    <name type="scientific">Zhongshania guokunii</name>
    <dbReference type="NCBI Taxonomy" id="641783"/>
    <lineage>
        <taxon>Bacteria</taxon>
        <taxon>Pseudomonadati</taxon>
        <taxon>Pseudomonadota</taxon>
        <taxon>Gammaproteobacteria</taxon>
        <taxon>Cellvibrionales</taxon>
        <taxon>Spongiibacteraceae</taxon>
        <taxon>Zhongshania</taxon>
    </lineage>
</organism>
<keyword evidence="5" id="KW-1185">Reference proteome</keyword>
<dbReference type="PRINTS" id="PR00420">
    <property type="entry name" value="RNGMNOXGNASE"/>
</dbReference>
<proteinExistence type="predicted"/>
<dbReference type="InterPro" id="IPR050641">
    <property type="entry name" value="RIFMO-like"/>
</dbReference>
<dbReference type="Gene3D" id="3.50.50.60">
    <property type="entry name" value="FAD/NAD(P)-binding domain"/>
    <property type="match status" value="1"/>
</dbReference>
<dbReference type="Gene3D" id="3.40.30.120">
    <property type="match status" value="1"/>
</dbReference>
<dbReference type="SUPFAM" id="SSF51905">
    <property type="entry name" value="FAD/NAD(P)-binding domain"/>
    <property type="match status" value="1"/>
</dbReference>
<dbReference type="PANTHER" id="PTHR43004">
    <property type="entry name" value="TRK SYSTEM POTASSIUM UPTAKE PROTEIN"/>
    <property type="match status" value="1"/>
</dbReference>
<dbReference type="PANTHER" id="PTHR43004:SF21">
    <property type="entry name" value="FAD-BINDING DOMAIN-CONTAINING PROTEIN-RELATED"/>
    <property type="match status" value="1"/>
</dbReference>
<dbReference type="Pfam" id="PF01494">
    <property type="entry name" value="FAD_binding_3"/>
    <property type="match status" value="1"/>
</dbReference>
<dbReference type="InterPro" id="IPR036188">
    <property type="entry name" value="FAD/NAD-bd_sf"/>
</dbReference>
<feature type="domain" description="FAD-binding" evidence="3">
    <location>
        <begin position="8"/>
        <end position="354"/>
    </location>
</feature>
<dbReference type="Proteomes" id="UP001557485">
    <property type="component" value="Unassembled WGS sequence"/>
</dbReference>
<evidence type="ECO:0000256" key="2">
    <source>
        <dbReference type="ARBA" id="ARBA00022827"/>
    </source>
</evidence>